<dbReference type="GO" id="GO:0005886">
    <property type="term" value="C:plasma membrane"/>
    <property type="evidence" value="ECO:0007669"/>
    <property type="project" value="UniProtKB-SubCell"/>
</dbReference>
<dbReference type="PANTHER" id="PTHR30627">
    <property type="entry name" value="PEPTIDOGLYCAN D,D-TRANSPEPTIDASE"/>
    <property type="match status" value="1"/>
</dbReference>
<dbReference type="SUPFAM" id="SSF56519">
    <property type="entry name" value="Penicillin binding protein dimerisation domain"/>
    <property type="match status" value="1"/>
</dbReference>
<evidence type="ECO:0000259" key="11">
    <source>
        <dbReference type="Pfam" id="PF00905"/>
    </source>
</evidence>
<keyword evidence="13" id="KW-0808">Transferase</keyword>
<evidence type="ECO:0000256" key="5">
    <source>
        <dbReference type="ARBA" id="ARBA00022692"/>
    </source>
</evidence>
<evidence type="ECO:0000256" key="2">
    <source>
        <dbReference type="ARBA" id="ARBA00004236"/>
    </source>
</evidence>
<keyword evidence="7" id="KW-0573">Peptidoglycan synthesis</keyword>
<evidence type="ECO:0000256" key="6">
    <source>
        <dbReference type="ARBA" id="ARBA00022960"/>
    </source>
</evidence>
<comment type="subcellular location">
    <subcellularLocation>
        <location evidence="2">Cell membrane</location>
    </subcellularLocation>
    <subcellularLocation>
        <location evidence="1">Membrane</location>
        <topology evidence="1">Single-pass membrane protein</topology>
    </subcellularLocation>
</comment>
<feature type="domain" description="Penicillin-binding protein transpeptidase" evidence="11">
    <location>
        <begin position="379"/>
        <end position="747"/>
    </location>
</feature>
<gene>
    <name evidence="13" type="ORF">A9Q02_11810</name>
</gene>
<dbReference type="InterPro" id="IPR005311">
    <property type="entry name" value="PBP_dimer"/>
</dbReference>
<dbReference type="Gene3D" id="3.90.1310.10">
    <property type="entry name" value="Penicillin-binding protein 2a (Domain 2)"/>
    <property type="match status" value="1"/>
</dbReference>
<reference evidence="13 14" key="1">
    <citation type="submission" date="2016-05" db="EMBL/GenBank/DDBJ databases">
        <authorList>
            <person name="Lavstsen T."/>
            <person name="Jespersen J.S."/>
        </authorList>
    </citation>
    <scope>NUCLEOTIDE SEQUENCE [LARGE SCALE GENOMIC DNA]</scope>
    <source>
        <strain evidence="13 14">B7-9</strain>
    </source>
</reference>
<evidence type="ECO:0000256" key="10">
    <source>
        <dbReference type="ARBA" id="ARBA00023316"/>
    </source>
</evidence>
<evidence type="ECO:0000313" key="13">
    <source>
        <dbReference type="EMBL" id="PDV99475.1"/>
    </source>
</evidence>
<dbReference type="InterPro" id="IPR050515">
    <property type="entry name" value="Beta-lactam/transpept"/>
</dbReference>
<dbReference type="GO" id="GO:0008658">
    <property type="term" value="F:penicillin binding"/>
    <property type="evidence" value="ECO:0007669"/>
    <property type="project" value="InterPro"/>
</dbReference>
<evidence type="ECO:0000313" key="14">
    <source>
        <dbReference type="Proteomes" id="UP000220922"/>
    </source>
</evidence>
<keyword evidence="6" id="KW-0133">Cell shape</keyword>
<dbReference type="InterPro" id="IPR012338">
    <property type="entry name" value="Beta-lactam/transpept-like"/>
</dbReference>
<evidence type="ECO:0000256" key="3">
    <source>
        <dbReference type="ARBA" id="ARBA00007171"/>
    </source>
</evidence>
<dbReference type="Pfam" id="PF03717">
    <property type="entry name" value="PBP_dimer"/>
    <property type="match status" value="1"/>
</dbReference>
<dbReference type="Pfam" id="PF00905">
    <property type="entry name" value="Transpeptidase"/>
    <property type="match status" value="1"/>
</dbReference>
<comment type="caution">
    <text evidence="13">The sequence shown here is derived from an EMBL/GenBank/DDBJ whole genome shotgun (WGS) entry which is preliminary data.</text>
</comment>
<dbReference type="AlphaFoldDB" id="A0A2H3L848"/>
<dbReference type="GO" id="GO:0071555">
    <property type="term" value="P:cell wall organization"/>
    <property type="evidence" value="ECO:0007669"/>
    <property type="project" value="UniProtKB-KW"/>
</dbReference>
<feature type="domain" description="Penicillin-binding protein dimerisation" evidence="12">
    <location>
        <begin position="51"/>
        <end position="320"/>
    </location>
</feature>
<organism evidence="13 14">
    <name type="scientific">Candidatus Chloroploca asiatica</name>
    <dbReference type="NCBI Taxonomy" id="1506545"/>
    <lineage>
        <taxon>Bacteria</taxon>
        <taxon>Bacillati</taxon>
        <taxon>Chloroflexota</taxon>
        <taxon>Chloroflexia</taxon>
        <taxon>Chloroflexales</taxon>
        <taxon>Chloroflexineae</taxon>
        <taxon>Oscillochloridaceae</taxon>
        <taxon>Candidatus Chloroploca</taxon>
    </lineage>
</organism>
<evidence type="ECO:0000256" key="9">
    <source>
        <dbReference type="ARBA" id="ARBA00023136"/>
    </source>
</evidence>
<dbReference type="GO" id="GO:0008360">
    <property type="term" value="P:regulation of cell shape"/>
    <property type="evidence" value="ECO:0007669"/>
    <property type="project" value="UniProtKB-KW"/>
</dbReference>
<evidence type="ECO:0000256" key="7">
    <source>
        <dbReference type="ARBA" id="ARBA00022984"/>
    </source>
</evidence>
<comment type="similarity">
    <text evidence="3">Belongs to the transpeptidase family.</text>
</comment>
<dbReference type="GO" id="GO:0009252">
    <property type="term" value="P:peptidoglycan biosynthetic process"/>
    <property type="evidence" value="ECO:0007669"/>
    <property type="project" value="UniProtKB-KW"/>
</dbReference>
<keyword evidence="5" id="KW-0812">Transmembrane</keyword>
<dbReference type="GO" id="GO:0016740">
    <property type="term" value="F:transferase activity"/>
    <property type="evidence" value="ECO:0007669"/>
    <property type="project" value="UniProtKB-KW"/>
</dbReference>
<dbReference type="PANTHER" id="PTHR30627:SF2">
    <property type="entry name" value="PEPTIDOGLYCAN D,D-TRANSPEPTIDASE MRDA"/>
    <property type="match status" value="1"/>
</dbReference>
<keyword evidence="14" id="KW-1185">Reference proteome</keyword>
<dbReference type="InterPro" id="IPR001460">
    <property type="entry name" value="PCN-bd_Tpept"/>
</dbReference>
<accession>A0A2H3L848</accession>
<dbReference type="OrthoDB" id="9770103at2"/>
<keyword evidence="10" id="KW-0961">Cell wall biogenesis/degradation</keyword>
<dbReference type="SUPFAM" id="SSF56601">
    <property type="entry name" value="beta-lactamase/transpeptidase-like"/>
    <property type="match status" value="1"/>
</dbReference>
<dbReference type="Proteomes" id="UP000220922">
    <property type="component" value="Unassembled WGS sequence"/>
</dbReference>
<evidence type="ECO:0000256" key="4">
    <source>
        <dbReference type="ARBA" id="ARBA00022475"/>
    </source>
</evidence>
<name>A0A2H3L848_9CHLR</name>
<dbReference type="RefSeq" id="WP_097651793.1">
    <property type="nucleotide sequence ID" value="NZ_LYXE01000069.1"/>
</dbReference>
<protein>
    <submittedName>
        <fullName evidence="13">Peptidoglycan glycosyltransferase</fullName>
    </submittedName>
</protein>
<dbReference type="InterPro" id="IPR036138">
    <property type="entry name" value="PBP_dimer_sf"/>
</dbReference>
<evidence type="ECO:0000259" key="12">
    <source>
        <dbReference type="Pfam" id="PF03717"/>
    </source>
</evidence>
<dbReference type="Gene3D" id="3.40.710.10">
    <property type="entry name" value="DD-peptidase/beta-lactamase superfamily"/>
    <property type="match status" value="1"/>
</dbReference>
<dbReference type="EMBL" id="LYXE01000069">
    <property type="protein sequence ID" value="PDV99475.1"/>
    <property type="molecule type" value="Genomic_DNA"/>
</dbReference>
<evidence type="ECO:0000256" key="1">
    <source>
        <dbReference type="ARBA" id="ARBA00004167"/>
    </source>
</evidence>
<proteinExistence type="inferred from homology"/>
<keyword evidence="8" id="KW-1133">Transmembrane helix</keyword>
<dbReference type="GO" id="GO:0071972">
    <property type="term" value="F:peptidoglycan L,D-transpeptidase activity"/>
    <property type="evidence" value="ECO:0007669"/>
    <property type="project" value="TreeGrafter"/>
</dbReference>
<sequence>MPRLILLRLLVIIVVTILVGRLYQLQLVDQESQRFGSNPDVITRRTLTVLPRRGEIYAADGITLVAESLPIYNLSVVPGRLPNATTEPERRADVLTRLSLVAGLPATLRLDPAVSIATHPALYARLQQLDPVLEWHTTEPSTLSVAPEGLLEILDLVRAYAPLLELTNPIEAMIVQQNVRGYQYVLVKEDISPDLAMAIRENANYLPGTEVTEGYRRAYPQSEAIQSLSHTLGYVGRITECELMLENPSTSWLTSLVDVVSRAGRCGLIPKQIDPTSIGQLPYQLDDRIGKEGLEGAYEHDLRGRIGIDTLLVDALQRPVGPIQQVRPVLNGNNLVMTLDLAFQSEVEQIMRRWIAEGERRRVTAPEPYKQGYDPIIAGSAVVIDPRDGRILAMVSLPTYDNNVWVTPERQAELQALLTRSDPEELAELLRLAPLTNRAIAGQYPPGSTLKQFVGAIALQEGVITPETRLRDPGLLQLIERSGALFELPNSVRNRDNGELTVIDAMRLSSNVFFASIAGGNDQASNLRASDLRVNGLQIDRLVEGLEWFQLGRRTGIDLVGEASGLVPTRTWKVQAKREVWTTGDTYNTAIGQGDMQVTPLQLAVAAGAVAIDGTIYRPHIVSRIVDSNGNLVREITPEVLQRVPIEPDYLRVMREGMLESIINGLGIAARPECSGLVIAGKTGTAEFGPLIQRTDGRLIRQSHAWFVGFAPYDNPEVVVAVLIEGVGDLSDGSSTMAVPATTEIMQAYFGASRPEDAPMSCPVLPVEPTEPALGTVGHTP</sequence>
<keyword evidence="9" id="KW-0472">Membrane</keyword>
<keyword evidence="4" id="KW-1003">Cell membrane</keyword>
<evidence type="ECO:0000256" key="8">
    <source>
        <dbReference type="ARBA" id="ARBA00022989"/>
    </source>
</evidence>